<keyword evidence="2" id="KW-0808">Transferase</keyword>
<dbReference type="InterPro" id="IPR038063">
    <property type="entry name" value="Transpep_catalytic_dom"/>
</dbReference>
<dbReference type="EMBL" id="FSQZ01000001">
    <property type="protein sequence ID" value="SIN72510.1"/>
    <property type="molecule type" value="Genomic_DNA"/>
</dbReference>
<evidence type="ECO:0000256" key="4">
    <source>
        <dbReference type="ARBA" id="ARBA00022984"/>
    </source>
</evidence>
<keyword evidence="4 6" id="KW-0573">Peptidoglycan synthesis</keyword>
<dbReference type="SUPFAM" id="SSF141523">
    <property type="entry name" value="L,D-transpeptidase catalytic domain-like"/>
    <property type="match status" value="1"/>
</dbReference>
<evidence type="ECO:0000313" key="9">
    <source>
        <dbReference type="Proteomes" id="UP000185093"/>
    </source>
</evidence>
<name>A0ABY1JED6_9BACT</name>
<comment type="pathway">
    <text evidence="1 6">Cell wall biogenesis; peptidoglycan biosynthesis.</text>
</comment>
<protein>
    <submittedName>
        <fullName evidence="8">L,D-transpeptidase catalytic domain</fullName>
    </submittedName>
</protein>
<feature type="active site" description="Proton donor/acceptor" evidence="6">
    <location>
        <position position="173"/>
    </location>
</feature>
<feature type="active site" description="Nucleophile" evidence="6">
    <location>
        <position position="191"/>
    </location>
</feature>
<evidence type="ECO:0000256" key="3">
    <source>
        <dbReference type="ARBA" id="ARBA00022960"/>
    </source>
</evidence>
<reference evidence="8 9" key="1">
    <citation type="submission" date="2016-11" db="EMBL/GenBank/DDBJ databases">
        <authorList>
            <person name="Varghese N."/>
            <person name="Submissions S."/>
        </authorList>
    </citation>
    <scope>NUCLEOTIDE SEQUENCE [LARGE SCALE GENOMIC DNA]</scope>
    <source>
        <strain evidence="8 9">DSM 20664</strain>
    </source>
</reference>
<organism evidence="8 9">
    <name type="scientific">Acetomicrobium flavidum</name>
    <dbReference type="NCBI Taxonomy" id="49896"/>
    <lineage>
        <taxon>Bacteria</taxon>
        <taxon>Thermotogati</taxon>
        <taxon>Synergistota</taxon>
        <taxon>Synergistia</taxon>
        <taxon>Synergistales</taxon>
        <taxon>Acetomicrobiaceae</taxon>
        <taxon>Acetomicrobium</taxon>
    </lineage>
</organism>
<dbReference type="InterPro" id="IPR005490">
    <property type="entry name" value="LD_TPept_cat_dom"/>
</dbReference>
<evidence type="ECO:0000256" key="1">
    <source>
        <dbReference type="ARBA" id="ARBA00004752"/>
    </source>
</evidence>
<evidence type="ECO:0000313" key="8">
    <source>
        <dbReference type="EMBL" id="SIN72510.1"/>
    </source>
</evidence>
<keyword evidence="3 6" id="KW-0133">Cell shape</keyword>
<dbReference type="CDD" id="cd16913">
    <property type="entry name" value="YkuD_like"/>
    <property type="match status" value="1"/>
</dbReference>
<dbReference type="Gene3D" id="2.40.440.10">
    <property type="entry name" value="L,D-transpeptidase catalytic domain-like"/>
    <property type="match status" value="1"/>
</dbReference>
<dbReference type="PROSITE" id="PS52029">
    <property type="entry name" value="LD_TPASE"/>
    <property type="match status" value="1"/>
</dbReference>
<evidence type="ECO:0000256" key="2">
    <source>
        <dbReference type="ARBA" id="ARBA00022679"/>
    </source>
</evidence>
<proteinExistence type="predicted"/>
<evidence type="ECO:0000259" key="7">
    <source>
        <dbReference type="PROSITE" id="PS52029"/>
    </source>
</evidence>
<feature type="domain" description="L,D-TPase catalytic" evidence="7">
    <location>
        <begin position="82"/>
        <end position="215"/>
    </location>
</feature>
<keyword evidence="5 6" id="KW-0961">Cell wall biogenesis/degradation</keyword>
<sequence>MKRFKLNMKLNLGRLSFVLVSVILVFSVFYTGSAYGSFRLDEERLLQIARRYFSTQLHLHSDDLVTVKLARDIKADKLKKISWVCVKEDHVLIAVSEIDKEVYGGWSVATGRSPGQKTKVGDMRTPEGIFHIKSIEDASNWGFYEDKATKQLIGYGPYFVRLETNRWKGIGIHGTDENHLHEIGTNASHGCIRMANDDLLEVVRMAKIGQKVVILPSL</sequence>
<accession>A0ABY1JED6</accession>
<evidence type="ECO:0000256" key="6">
    <source>
        <dbReference type="PROSITE-ProRule" id="PRU01373"/>
    </source>
</evidence>
<evidence type="ECO:0000256" key="5">
    <source>
        <dbReference type="ARBA" id="ARBA00023316"/>
    </source>
</evidence>
<dbReference type="InterPro" id="IPR050979">
    <property type="entry name" value="LD-transpeptidase"/>
</dbReference>
<dbReference type="PANTHER" id="PTHR30582">
    <property type="entry name" value="L,D-TRANSPEPTIDASE"/>
    <property type="match status" value="1"/>
</dbReference>
<dbReference type="Pfam" id="PF03734">
    <property type="entry name" value="YkuD"/>
    <property type="match status" value="1"/>
</dbReference>
<comment type="caution">
    <text evidence="8">The sequence shown here is derived from an EMBL/GenBank/DDBJ whole genome shotgun (WGS) entry which is preliminary data.</text>
</comment>
<gene>
    <name evidence="8" type="ORF">SAMN05444368_1525</name>
</gene>
<keyword evidence="9" id="KW-1185">Reference proteome</keyword>
<dbReference type="RefSeq" id="WP_074199804.1">
    <property type="nucleotide sequence ID" value="NZ_FSQZ01000001.1"/>
</dbReference>
<dbReference type="Proteomes" id="UP000185093">
    <property type="component" value="Unassembled WGS sequence"/>
</dbReference>